<dbReference type="Pfam" id="PF01810">
    <property type="entry name" value="LysE"/>
    <property type="match status" value="1"/>
</dbReference>
<evidence type="ECO:0000256" key="2">
    <source>
        <dbReference type="ARBA" id="ARBA00022475"/>
    </source>
</evidence>
<evidence type="ECO:0000256" key="1">
    <source>
        <dbReference type="ARBA" id="ARBA00004651"/>
    </source>
</evidence>
<feature type="transmembrane region" description="Helical" evidence="6">
    <location>
        <begin position="74"/>
        <end position="91"/>
    </location>
</feature>
<comment type="caution">
    <text evidence="7">The sequence shown here is derived from an EMBL/GenBank/DDBJ whole genome shotgun (WGS) entry which is preliminary data.</text>
</comment>
<dbReference type="EMBL" id="WTYO01000004">
    <property type="protein sequence ID" value="MXO69083.1"/>
    <property type="molecule type" value="Genomic_DNA"/>
</dbReference>
<comment type="subcellular location">
    <subcellularLocation>
        <location evidence="1">Cell membrane</location>
        <topology evidence="1">Multi-pass membrane protein</topology>
    </subcellularLocation>
</comment>
<keyword evidence="2" id="KW-1003">Cell membrane</keyword>
<feature type="transmembrane region" description="Helical" evidence="6">
    <location>
        <begin position="44"/>
        <end position="62"/>
    </location>
</feature>
<dbReference type="PANTHER" id="PTHR30086:SF20">
    <property type="entry name" value="ARGININE EXPORTER PROTEIN ARGO-RELATED"/>
    <property type="match status" value="1"/>
</dbReference>
<gene>
    <name evidence="7" type="ORF">GRI72_09620</name>
</gene>
<keyword evidence="5 6" id="KW-0472">Membrane</keyword>
<feature type="transmembrane region" description="Helical" evidence="6">
    <location>
        <begin position="139"/>
        <end position="162"/>
    </location>
</feature>
<keyword evidence="4 6" id="KW-1133">Transmembrane helix</keyword>
<dbReference type="RefSeq" id="WP_160733717.1">
    <property type="nucleotide sequence ID" value="NZ_WTYO01000004.1"/>
</dbReference>
<accession>A0ABW9UY27</accession>
<dbReference type="Proteomes" id="UP000444401">
    <property type="component" value="Unassembled WGS sequence"/>
</dbReference>
<evidence type="ECO:0000256" key="4">
    <source>
        <dbReference type="ARBA" id="ARBA00022989"/>
    </source>
</evidence>
<keyword evidence="8" id="KW-1185">Reference proteome</keyword>
<evidence type="ECO:0000313" key="8">
    <source>
        <dbReference type="Proteomes" id="UP000444401"/>
    </source>
</evidence>
<evidence type="ECO:0000313" key="7">
    <source>
        <dbReference type="EMBL" id="MXO69083.1"/>
    </source>
</evidence>
<organism evidence="7 8">
    <name type="scientific">Pelagerythrobacter marinus</name>
    <dbReference type="NCBI Taxonomy" id="538382"/>
    <lineage>
        <taxon>Bacteria</taxon>
        <taxon>Pseudomonadati</taxon>
        <taxon>Pseudomonadota</taxon>
        <taxon>Alphaproteobacteria</taxon>
        <taxon>Sphingomonadales</taxon>
        <taxon>Erythrobacteraceae</taxon>
        <taxon>Pelagerythrobacter</taxon>
    </lineage>
</organism>
<evidence type="ECO:0000256" key="6">
    <source>
        <dbReference type="SAM" id="Phobius"/>
    </source>
</evidence>
<sequence>MSSDLLLALVAFAFAASITPGPNNLMVMASGANFGLRRTVPHLAGILVGFVVMVVLVGLGLSRVFEAWPAVRQALVAASALYLAWLAWKIATAAPPAEGEQAGQPITFLQAALFQWVNPKAWMMALTAVTLYAADRSMAAVALVALVFGAVNVPCVSAWAVLGRQARRWLATGARLRLFNRAMAVFLLASLAPAIAGELA</sequence>
<dbReference type="PANTHER" id="PTHR30086">
    <property type="entry name" value="ARGININE EXPORTER PROTEIN ARGO"/>
    <property type="match status" value="1"/>
</dbReference>
<evidence type="ECO:0000256" key="5">
    <source>
        <dbReference type="ARBA" id="ARBA00023136"/>
    </source>
</evidence>
<feature type="transmembrane region" description="Helical" evidence="6">
    <location>
        <begin position="178"/>
        <end position="196"/>
    </location>
</feature>
<protein>
    <submittedName>
        <fullName evidence="7">LysE family transporter</fullName>
    </submittedName>
</protein>
<dbReference type="InterPro" id="IPR001123">
    <property type="entry name" value="LeuE-type"/>
</dbReference>
<keyword evidence="3 6" id="KW-0812">Transmembrane</keyword>
<evidence type="ECO:0000256" key="3">
    <source>
        <dbReference type="ARBA" id="ARBA00022692"/>
    </source>
</evidence>
<proteinExistence type="predicted"/>
<name>A0ABW9UY27_9SPHN</name>
<reference evidence="7 8" key="1">
    <citation type="submission" date="2019-12" db="EMBL/GenBank/DDBJ databases">
        <title>Genomic-based taxomic classification of the family Erythrobacteraceae.</title>
        <authorList>
            <person name="Xu L."/>
        </authorList>
    </citation>
    <scope>NUCLEOTIDE SEQUENCE [LARGE SCALE GENOMIC DNA]</scope>
    <source>
        <strain evidence="7 8">H32</strain>
    </source>
</reference>